<feature type="compositionally biased region" description="Basic and acidic residues" evidence="4">
    <location>
        <begin position="209"/>
        <end position="218"/>
    </location>
</feature>
<evidence type="ECO:0000313" key="6">
    <source>
        <dbReference type="EMBL" id="SIQ37671.1"/>
    </source>
</evidence>
<name>A0A1N6S9C0_9GAMM</name>
<keyword evidence="5" id="KW-0472">Membrane</keyword>
<keyword evidence="7" id="KW-1185">Reference proteome</keyword>
<evidence type="ECO:0000256" key="3">
    <source>
        <dbReference type="PROSITE-ProRule" id="PRU00023"/>
    </source>
</evidence>
<evidence type="ECO:0000313" key="7">
    <source>
        <dbReference type="Proteomes" id="UP000241788"/>
    </source>
</evidence>
<dbReference type="PRINTS" id="PR01415">
    <property type="entry name" value="ANKYRIN"/>
</dbReference>
<keyword evidence="1" id="KW-0677">Repeat</keyword>
<evidence type="ECO:0000256" key="5">
    <source>
        <dbReference type="SAM" id="Phobius"/>
    </source>
</evidence>
<keyword evidence="2 3" id="KW-0040">ANK repeat</keyword>
<dbReference type="AlphaFoldDB" id="A0A1N6S9C0"/>
<dbReference type="PROSITE" id="PS50297">
    <property type="entry name" value="ANK_REP_REGION"/>
    <property type="match status" value="7"/>
</dbReference>
<feature type="repeat" description="ANK" evidence="3">
    <location>
        <begin position="973"/>
        <end position="1005"/>
    </location>
</feature>
<feature type="region of interest" description="Disordered" evidence="4">
    <location>
        <begin position="195"/>
        <end position="218"/>
    </location>
</feature>
<evidence type="ECO:0000256" key="2">
    <source>
        <dbReference type="ARBA" id="ARBA00023043"/>
    </source>
</evidence>
<gene>
    <name evidence="6" type="ORF">SAMN05421546_1220</name>
</gene>
<feature type="repeat" description="ANK" evidence="3">
    <location>
        <begin position="500"/>
        <end position="532"/>
    </location>
</feature>
<dbReference type="OrthoDB" id="8960888at2"/>
<feature type="repeat" description="ANK" evidence="3">
    <location>
        <begin position="809"/>
        <end position="841"/>
    </location>
</feature>
<dbReference type="Pfam" id="PF13857">
    <property type="entry name" value="Ank_5"/>
    <property type="match status" value="1"/>
</dbReference>
<dbReference type="SMART" id="SM00248">
    <property type="entry name" value="ANK"/>
    <property type="match status" value="16"/>
</dbReference>
<keyword evidence="5" id="KW-0812">Transmembrane</keyword>
<feature type="repeat" description="ANK" evidence="3">
    <location>
        <begin position="533"/>
        <end position="565"/>
    </location>
</feature>
<dbReference type="Pfam" id="PF00023">
    <property type="entry name" value="Ank"/>
    <property type="match status" value="1"/>
</dbReference>
<feature type="transmembrane region" description="Helical" evidence="5">
    <location>
        <begin position="141"/>
        <end position="158"/>
    </location>
</feature>
<dbReference type="Pfam" id="PF12796">
    <property type="entry name" value="Ank_2"/>
    <property type="match status" value="4"/>
</dbReference>
<dbReference type="PANTHER" id="PTHR24198">
    <property type="entry name" value="ANKYRIN REPEAT AND PROTEIN KINASE DOMAIN-CONTAINING PROTEIN"/>
    <property type="match status" value="1"/>
</dbReference>
<dbReference type="PANTHER" id="PTHR24198:SF165">
    <property type="entry name" value="ANKYRIN REPEAT-CONTAINING PROTEIN-RELATED"/>
    <property type="match status" value="1"/>
</dbReference>
<proteinExistence type="predicted"/>
<feature type="repeat" description="ANK" evidence="3">
    <location>
        <begin position="907"/>
        <end position="939"/>
    </location>
</feature>
<feature type="repeat" description="ANK" evidence="3">
    <location>
        <begin position="401"/>
        <end position="433"/>
    </location>
</feature>
<organism evidence="6 7">
    <name type="scientific">Solilutibacter tolerans</name>
    <dbReference type="NCBI Taxonomy" id="1604334"/>
    <lineage>
        <taxon>Bacteria</taxon>
        <taxon>Pseudomonadati</taxon>
        <taxon>Pseudomonadota</taxon>
        <taxon>Gammaproteobacteria</taxon>
        <taxon>Lysobacterales</taxon>
        <taxon>Lysobacteraceae</taxon>
        <taxon>Solilutibacter</taxon>
    </lineage>
</organism>
<dbReference type="Gene3D" id="1.25.40.20">
    <property type="entry name" value="Ankyrin repeat-containing domain"/>
    <property type="match status" value="4"/>
</dbReference>
<feature type="transmembrane region" description="Helical" evidence="5">
    <location>
        <begin position="85"/>
        <end position="105"/>
    </location>
</feature>
<feature type="repeat" description="ANK" evidence="3">
    <location>
        <begin position="940"/>
        <end position="972"/>
    </location>
</feature>
<feature type="region of interest" description="Disordered" evidence="4">
    <location>
        <begin position="255"/>
        <end position="277"/>
    </location>
</feature>
<reference evidence="7" key="1">
    <citation type="submission" date="2017-01" db="EMBL/GenBank/DDBJ databases">
        <authorList>
            <person name="Varghese N."/>
            <person name="Submissions S."/>
        </authorList>
    </citation>
    <scope>NUCLEOTIDE SEQUENCE [LARGE SCALE GENOMIC DNA]</scope>
    <source>
        <strain evidence="7">UM1</strain>
    </source>
</reference>
<dbReference type="SUPFAM" id="SSF48403">
    <property type="entry name" value="Ankyrin repeat"/>
    <property type="match status" value="2"/>
</dbReference>
<keyword evidence="5" id="KW-1133">Transmembrane helix</keyword>
<dbReference type="PROSITE" id="PS50088">
    <property type="entry name" value="ANK_REPEAT"/>
    <property type="match status" value="8"/>
</dbReference>
<accession>A0A1N6S9C0</accession>
<dbReference type="InterPro" id="IPR002110">
    <property type="entry name" value="Ankyrin_rpt"/>
</dbReference>
<dbReference type="STRING" id="1604334.SAMN05421546_1220"/>
<feature type="repeat" description="ANK" evidence="3">
    <location>
        <begin position="1091"/>
        <end position="1123"/>
    </location>
</feature>
<dbReference type="InterPro" id="IPR036770">
    <property type="entry name" value="Ankyrin_rpt-contain_sf"/>
</dbReference>
<dbReference type="EMBL" id="FTLW01000002">
    <property type="protein sequence ID" value="SIQ37671.1"/>
    <property type="molecule type" value="Genomic_DNA"/>
</dbReference>
<feature type="transmembrane region" description="Helical" evidence="5">
    <location>
        <begin position="55"/>
        <end position="79"/>
    </location>
</feature>
<feature type="transmembrane region" description="Helical" evidence="5">
    <location>
        <begin position="20"/>
        <end position="48"/>
    </location>
</feature>
<feature type="transmembrane region" description="Helical" evidence="5">
    <location>
        <begin position="164"/>
        <end position="182"/>
    </location>
</feature>
<evidence type="ECO:0000256" key="1">
    <source>
        <dbReference type="ARBA" id="ARBA00022737"/>
    </source>
</evidence>
<sequence>MPDLPKFAHRQRLWALPGIAAIGLSPLAGPLAPLAVLVGVVGCGLAVARGHARPSFVALASLWLAAFLLGGLLLGWPLARLANSGSLSSALAASTAAGLTLLGAWRSWPLWSRAFSGELDTLQDWRRVIEIDPAAWRGLKVALPVTALVAVGIALGWPELLAMSWRWGLAALLVVLAAWPVLRIKRESAPERVARAEAEAKAGKKAPGKKKEASGERRLRNADRIELDALFAEQAAASVKPVKAEVDTVTSHDAEVASQVRPASNIPASSEPTLLIPAGEPEPMTPALRSPEDIAAANAALYAAARAGRVERALALLEEGADPLSPPPAGERDQRGLAQLAVVLPDLRLLRELIQRGLPLGAEPGRLTALLAATRDSWHGRPEAVMTLLANGADPRARDAEGNTPLHHAACSTDPGVAALLLDAAAEIDAINDARQSPLAMACLVGNWRLAKFLCERGAQAHPAGGDPVLLAAAGTEEDDPVGVQYLLRHKAAVNATGEGGRSALHQAASAGHVAIVQTLLDAGADVRKRDENSLDAWLLAAPAGQTGVMEALLEAGADLDAVDGEGRDALMRALDDGQANAALARWLRERGMDTQRLDIHGQRALDRAVASGRWSLVAAIDPNYPLPTANIHADDEVEVARPPMQLLSEALAADDAASTARLAKLLSAEELGRALVEAASNDPSRISMLLPHHPQLDVRGPQGDTALFVLMDSAGLPEARKAMTLLLAAGAAPAGPAGLARYLAACLAMRVAQDEGAPLAFEMLSRGADGFGAHEGDLPLLLAMRLGWSRLAVHLLELGAAPNQTDARGLTPLHVATALGMPELVPILLRYGAQPALRAGDGQTALGVALASGKRDLAAWLDWRGWPHPGRRLHARDLASVAILGDADAVQRLLDLGFGVNTRDTQGCTALLRAAGGGHEAVVARLLAAGADTGLAADSGATPLSAAVSMRHIGVLDRLLSAGVDLDQRMPGGVTVLMLAAALGLPDVLSRLLAAGADIDAGDVEGLKPMHCAALFGFSTRDRSRLLALIDALHLAGASADEAIPTGLTPLLLLLGARAEPGTPCDEDVVIAGMERLLEDGATLPVQDQRGFGVLHLAALHGLGRVVRALLQAGADPHLRDRLNRTPRDIAAMRGYMDVAAEFATDTPSLSMARFLRDAER</sequence>
<protein>
    <submittedName>
        <fullName evidence="6">Uncharacterized protein</fullName>
    </submittedName>
</protein>
<dbReference type="Proteomes" id="UP000241788">
    <property type="component" value="Unassembled WGS sequence"/>
</dbReference>
<evidence type="ECO:0000256" key="4">
    <source>
        <dbReference type="SAM" id="MobiDB-lite"/>
    </source>
</evidence>